<evidence type="ECO:0000256" key="3">
    <source>
        <dbReference type="ARBA" id="ARBA00022448"/>
    </source>
</evidence>
<dbReference type="PROSITE" id="PS51318">
    <property type="entry name" value="TAT"/>
    <property type="match status" value="1"/>
</dbReference>
<dbReference type="InterPro" id="IPR050492">
    <property type="entry name" value="Bact_metal-bind_prot9"/>
</dbReference>
<dbReference type="SUPFAM" id="SSF53807">
    <property type="entry name" value="Helical backbone' metal receptor"/>
    <property type="match status" value="1"/>
</dbReference>
<dbReference type="RefSeq" id="WP_377359319.1">
    <property type="nucleotide sequence ID" value="NZ_JBHTCM010000010.1"/>
</dbReference>
<sequence>MTPPDRDPPPAPAARRCAEPGSGAGPGRRAVLAGAAAGLLLAALPAGGTARAQVAGRKLVATTAQVGDLLRAVVGDGGGESAAGEAATVESLLGEGIDPHTYKLTRSDTVRLLAADAIFYNGLLLEGKMADALQRLAAGGRPVTAVGEALPRERLLQPAGFEGSFDPHIWMDVSLWRAALAVVRDRLSQLYPQDAARFHDNAAAFDAVLGRLDGYARTVLGSVPEPQRVLVTAHDAFSYLGRAYGVEVVGIQGISTESEAGLRRIEELVALLADRKVPAVFVETSVSERNVRALVDGAAARGHTVAIGGSLYSDAMGAPGSYEGTYVGMIDHNVTTIARALGGEAPAGGFQGRLSGRA</sequence>
<evidence type="ECO:0000256" key="6">
    <source>
        <dbReference type="RuleBase" id="RU003512"/>
    </source>
</evidence>
<keyword evidence="9" id="KW-1185">Reference proteome</keyword>
<dbReference type="Gene3D" id="3.40.50.1980">
    <property type="entry name" value="Nitrogenase molybdenum iron protein domain"/>
    <property type="match status" value="2"/>
</dbReference>
<dbReference type="InterPro" id="IPR006128">
    <property type="entry name" value="Lipoprotein_PsaA-like"/>
</dbReference>
<comment type="similarity">
    <text evidence="2 6">Belongs to the bacterial solute-binding protein 9 family.</text>
</comment>
<dbReference type="PRINTS" id="PR00690">
    <property type="entry name" value="ADHESNFAMILY"/>
</dbReference>
<dbReference type="PANTHER" id="PTHR42953">
    <property type="entry name" value="HIGH-AFFINITY ZINC UPTAKE SYSTEM PROTEIN ZNUA-RELATED"/>
    <property type="match status" value="1"/>
</dbReference>
<feature type="region of interest" description="Disordered" evidence="7">
    <location>
        <begin position="1"/>
        <end position="25"/>
    </location>
</feature>
<evidence type="ECO:0000256" key="5">
    <source>
        <dbReference type="ARBA" id="ARBA00022729"/>
    </source>
</evidence>
<dbReference type="PRINTS" id="PR00691">
    <property type="entry name" value="ADHESINB"/>
</dbReference>
<dbReference type="InterPro" id="IPR006311">
    <property type="entry name" value="TAT_signal"/>
</dbReference>
<reference evidence="9" key="1">
    <citation type="journal article" date="2019" name="Int. J. Syst. Evol. Microbiol.">
        <title>The Global Catalogue of Microorganisms (GCM) 10K type strain sequencing project: providing services to taxonomists for standard genome sequencing and annotation.</title>
        <authorList>
            <consortium name="The Broad Institute Genomics Platform"/>
            <consortium name="The Broad Institute Genome Sequencing Center for Infectious Disease"/>
            <person name="Wu L."/>
            <person name="Ma J."/>
        </authorList>
    </citation>
    <scope>NUCLEOTIDE SEQUENCE [LARGE SCALE GENOMIC DNA]</scope>
    <source>
        <strain evidence="9">CGMCC 1.16275</strain>
    </source>
</reference>
<accession>A0ABW2KWS5</accession>
<evidence type="ECO:0000256" key="1">
    <source>
        <dbReference type="ARBA" id="ARBA00004196"/>
    </source>
</evidence>
<evidence type="ECO:0000256" key="2">
    <source>
        <dbReference type="ARBA" id="ARBA00011028"/>
    </source>
</evidence>
<organism evidence="8 9">
    <name type="scientific">Rhodocista pekingensis</name>
    <dbReference type="NCBI Taxonomy" id="201185"/>
    <lineage>
        <taxon>Bacteria</taxon>
        <taxon>Pseudomonadati</taxon>
        <taxon>Pseudomonadota</taxon>
        <taxon>Alphaproteobacteria</taxon>
        <taxon>Rhodospirillales</taxon>
        <taxon>Azospirillaceae</taxon>
        <taxon>Rhodocista</taxon>
    </lineage>
</organism>
<evidence type="ECO:0000313" key="9">
    <source>
        <dbReference type="Proteomes" id="UP001596456"/>
    </source>
</evidence>
<evidence type="ECO:0000256" key="4">
    <source>
        <dbReference type="ARBA" id="ARBA00022723"/>
    </source>
</evidence>
<keyword evidence="3 6" id="KW-0813">Transport</keyword>
<comment type="caution">
    <text evidence="8">The sequence shown here is derived from an EMBL/GenBank/DDBJ whole genome shotgun (WGS) entry which is preliminary data.</text>
</comment>
<dbReference type="PANTHER" id="PTHR42953:SF1">
    <property type="entry name" value="METAL-BINDING PROTEIN HI_0362-RELATED"/>
    <property type="match status" value="1"/>
</dbReference>
<gene>
    <name evidence="8" type="ORF">ACFQPS_12190</name>
</gene>
<dbReference type="Pfam" id="PF01297">
    <property type="entry name" value="ZnuA"/>
    <property type="match status" value="1"/>
</dbReference>
<dbReference type="EMBL" id="JBHTCM010000010">
    <property type="protein sequence ID" value="MFC7333924.1"/>
    <property type="molecule type" value="Genomic_DNA"/>
</dbReference>
<proteinExistence type="inferred from homology"/>
<dbReference type="InterPro" id="IPR006127">
    <property type="entry name" value="ZnuA-like"/>
</dbReference>
<keyword evidence="4" id="KW-0479">Metal-binding</keyword>
<evidence type="ECO:0000313" key="8">
    <source>
        <dbReference type="EMBL" id="MFC7333924.1"/>
    </source>
</evidence>
<dbReference type="Proteomes" id="UP001596456">
    <property type="component" value="Unassembled WGS sequence"/>
</dbReference>
<comment type="subcellular location">
    <subcellularLocation>
        <location evidence="1">Cell envelope</location>
    </subcellularLocation>
</comment>
<name>A0ABW2KWS5_9PROT</name>
<dbReference type="InterPro" id="IPR006129">
    <property type="entry name" value="AdhesinB"/>
</dbReference>
<keyword evidence="5" id="KW-0732">Signal</keyword>
<evidence type="ECO:0000256" key="7">
    <source>
        <dbReference type="SAM" id="MobiDB-lite"/>
    </source>
</evidence>
<protein>
    <submittedName>
        <fullName evidence="8">Metal ABC transporter solute-binding protein, Zn/Mn family</fullName>
    </submittedName>
</protein>